<proteinExistence type="predicted"/>
<keyword evidence="2" id="KW-1185">Reference proteome</keyword>
<dbReference type="AlphaFoldDB" id="A0A7E4UYN6"/>
<dbReference type="WBParaSite" id="Pan_g14406.t1">
    <property type="protein sequence ID" value="Pan_g14406.t1"/>
    <property type="gene ID" value="Pan_g14406"/>
</dbReference>
<feature type="region of interest" description="Disordered" evidence="1">
    <location>
        <begin position="69"/>
        <end position="97"/>
    </location>
</feature>
<protein>
    <submittedName>
        <fullName evidence="3">Transposase</fullName>
    </submittedName>
</protein>
<reference evidence="3" key="2">
    <citation type="submission" date="2020-10" db="UniProtKB">
        <authorList>
            <consortium name="WormBaseParasite"/>
        </authorList>
    </citation>
    <scope>IDENTIFICATION</scope>
</reference>
<feature type="compositionally biased region" description="Polar residues" evidence="1">
    <location>
        <begin position="80"/>
        <end position="97"/>
    </location>
</feature>
<organism evidence="2 3">
    <name type="scientific">Panagrellus redivivus</name>
    <name type="common">Microworm</name>
    <dbReference type="NCBI Taxonomy" id="6233"/>
    <lineage>
        <taxon>Eukaryota</taxon>
        <taxon>Metazoa</taxon>
        <taxon>Ecdysozoa</taxon>
        <taxon>Nematoda</taxon>
        <taxon>Chromadorea</taxon>
        <taxon>Rhabditida</taxon>
        <taxon>Tylenchina</taxon>
        <taxon>Panagrolaimomorpha</taxon>
        <taxon>Panagrolaimoidea</taxon>
        <taxon>Panagrolaimidae</taxon>
        <taxon>Panagrellus</taxon>
    </lineage>
</organism>
<evidence type="ECO:0000256" key="1">
    <source>
        <dbReference type="SAM" id="MobiDB-lite"/>
    </source>
</evidence>
<evidence type="ECO:0000313" key="3">
    <source>
        <dbReference type="WBParaSite" id="Pan_g14406.t1"/>
    </source>
</evidence>
<accession>A0A7E4UYN6</accession>
<sequence>MASFRPTPTLGLLSIEQVIAWNTTNTVAPHMVLVRVDKIRRFFLHFRGYSTQVFVVDASMNNVGRKYSTPAAVEKKKHSSMSNAINSNTTPYSGANK</sequence>
<evidence type="ECO:0000313" key="2">
    <source>
        <dbReference type="Proteomes" id="UP000492821"/>
    </source>
</evidence>
<reference evidence="2" key="1">
    <citation type="journal article" date="2013" name="Genetics">
        <title>The draft genome and transcriptome of Panagrellus redivivus are shaped by the harsh demands of a free-living lifestyle.</title>
        <authorList>
            <person name="Srinivasan J."/>
            <person name="Dillman A.R."/>
            <person name="Macchietto M.G."/>
            <person name="Heikkinen L."/>
            <person name="Lakso M."/>
            <person name="Fracchia K.M."/>
            <person name="Antoshechkin I."/>
            <person name="Mortazavi A."/>
            <person name="Wong G."/>
            <person name="Sternberg P.W."/>
        </authorList>
    </citation>
    <scope>NUCLEOTIDE SEQUENCE [LARGE SCALE GENOMIC DNA]</scope>
    <source>
        <strain evidence="2">MT8872</strain>
    </source>
</reference>
<dbReference type="Proteomes" id="UP000492821">
    <property type="component" value="Unassembled WGS sequence"/>
</dbReference>
<name>A0A7E4UYN6_PANRE</name>